<keyword evidence="2" id="KW-0677">Repeat</keyword>
<comment type="similarity">
    <text evidence="1">Belongs to the PPR family. P subfamily.</text>
</comment>
<keyword evidence="6" id="KW-1185">Reference proteome</keyword>
<feature type="compositionally biased region" description="Low complexity" evidence="4">
    <location>
        <begin position="962"/>
        <end position="974"/>
    </location>
</feature>
<dbReference type="OrthoDB" id="185373at2759"/>
<dbReference type="PROSITE" id="PS51375">
    <property type="entry name" value="PPR"/>
    <property type="match status" value="10"/>
</dbReference>
<dbReference type="Pfam" id="PF01535">
    <property type="entry name" value="PPR"/>
    <property type="match status" value="1"/>
</dbReference>
<feature type="repeat" description="PPR" evidence="3">
    <location>
        <begin position="311"/>
        <end position="345"/>
    </location>
</feature>
<gene>
    <name evidence="5" type="ORF">MUK42_27375</name>
</gene>
<evidence type="ECO:0000256" key="2">
    <source>
        <dbReference type="ARBA" id="ARBA00022737"/>
    </source>
</evidence>
<dbReference type="GO" id="GO:0003729">
    <property type="term" value="F:mRNA binding"/>
    <property type="evidence" value="ECO:0007669"/>
    <property type="project" value="TreeGrafter"/>
</dbReference>
<feature type="repeat" description="PPR" evidence="3">
    <location>
        <begin position="483"/>
        <end position="517"/>
    </location>
</feature>
<feature type="repeat" description="PPR" evidence="3">
    <location>
        <begin position="553"/>
        <end position="587"/>
    </location>
</feature>
<dbReference type="PANTHER" id="PTHR47938:SF26">
    <property type="entry name" value="OS10G0578500 PROTEIN"/>
    <property type="match status" value="1"/>
</dbReference>
<feature type="repeat" description="PPR" evidence="3">
    <location>
        <begin position="378"/>
        <end position="412"/>
    </location>
</feature>
<feature type="repeat" description="PPR" evidence="3">
    <location>
        <begin position="171"/>
        <end position="205"/>
    </location>
</feature>
<sequence length="1017" mass="114301">MILRARGLCRLTPHRACESPRAFSIQSPDSSRLQLCPEIVESTASSCPSDTIALSFFLWCARQPNYFHDSCSFDRMIPVVLRLTDRFGSVREIVREQQAVGCSVKAQTFMVLIRVYWRGNFYGRALEAFDEMIKQNYVPNTYARNMVLDILFKVHHFDVALKFFRDTRFPNFISYNIVLSNLCKSSDWLGARDVIREMVKKGFHLNTGSFSVVLDCFCKAGRLMELLQLLALMIVSGKQLTVAIWTILIESLCQAGQVDRASTLLGKMVEHGCSPTVMTYTSLIRGLFQAQKFNEVSMLLETMISNKCSPDLVFYNVLIDCFSKARRFDDAIDVFLCLGDSRLHPDAYTLSSLICTLCSSGKLRLLPKLIAGLDVTADLVACNSLINGLCKAGFPFEAVEAFVNMVNMGFSPDNYSYAGLLNGLCMSGSIENAVNVYNTIVVNNPNVDAYVHTVILNGLVKRRRYHMAIRLFRKAALQNYCLDVVSYTIAINGLFRGHRFDEAWHLFEQMKHFDIVPNLYTYNVMLSGSCLARDMGAVKQLLKEMEIAGVDMDHTSFNVIICLLIKLHRYNSALLLCRRMCDLGMVPNRITCSLLLDGLVNISVEELYDLYPKLAYDFKNPSFVDNSPSDLQSDLLSHEKKDKVATTTMTYELGTPLASEVPSDASFLKKLVGIHSGYYRYRRWVLDNFTQQCPFGQGADNRVLKREMESGYDPGSSLQLNYKNKRLVPRIGLLGRKQSRVLARLTMYFVVGAAKRRRHLLCRIPFHFDHALDEDLQYSNFFQCSHHQQSITSQHTPALCPMSHHVYPQCPPLPVPWIGIKANLSRTAPSSFRTLRKHLECPTSTSAPISEARTALLVTLLQPLPTGSTTALAFEPLIQRGRRPSLHRTKQFNEMPPPELEAPEAPRIVGTPRTPAHEPEVRGGAASVIGVGDQEVKEATEELIDGPQDGIQPQEMSRESPRMASRPPSSSEPISPLFVLARWDAAEKVGAAVESMYMARLSSVYWSKKGLDCLADI</sequence>
<organism evidence="5 6">
    <name type="scientific">Musa troglodytarum</name>
    <name type="common">fe'i banana</name>
    <dbReference type="NCBI Taxonomy" id="320322"/>
    <lineage>
        <taxon>Eukaryota</taxon>
        <taxon>Viridiplantae</taxon>
        <taxon>Streptophyta</taxon>
        <taxon>Embryophyta</taxon>
        <taxon>Tracheophyta</taxon>
        <taxon>Spermatophyta</taxon>
        <taxon>Magnoliopsida</taxon>
        <taxon>Liliopsida</taxon>
        <taxon>Zingiberales</taxon>
        <taxon>Musaceae</taxon>
        <taxon>Musa</taxon>
    </lineage>
</organism>
<feature type="repeat" description="PPR" evidence="3">
    <location>
        <begin position="241"/>
        <end position="275"/>
    </location>
</feature>
<dbReference type="SUPFAM" id="SSF81901">
    <property type="entry name" value="HCP-like"/>
    <property type="match status" value="1"/>
</dbReference>
<feature type="region of interest" description="Disordered" evidence="4">
    <location>
        <begin position="942"/>
        <end position="974"/>
    </location>
</feature>
<dbReference type="Pfam" id="PF13041">
    <property type="entry name" value="PPR_2"/>
    <property type="match status" value="5"/>
</dbReference>
<name>A0A9E7F759_9LILI</name>
<dbReference type="Proteomes" id="UP001055439">
    <property type="component" value="Chromosome 2"/>
</dbReference>
<evidence type="ECO:0000256" key="4">
    <source>
        <dbReference type="SAM" id="MobiDB-lite"/>
    </source>
</evidence>
<protein>
    <submittedName>
        <fullName evidence="5">26S proteasome non-atpase regulatory</fullName>
    </submittedName>
</protein>
<dbReference type="NCBIfam" id="TIGR00756">
    <property type="entry name" value="PPR"/>
    <property type="match status" value="9"/>
</dbReference>
<dbReference type="InterPro" id="IPR002885">
    <property type="entry name" value="PPR_rpt"/>
</dbReference>
<feature type="region of interest" description="Disordered" evidence="4">
    <location>
        <begin position="889"/>
        <end position="924"/>
    </location>
</feature>
<evidence type="ECO:0000313" key="6">
    <source>
        <dbReference type="Proteomes" id="UP001055439"/>
    </source>
</evidence>
<dbReference type="EMBL" id="CP097504">
    <property type="protein sequence ID" value="URD88563.1"/>
    <property type="molecule type" value="Genomic_DNA"/>
</dbReference>
<evidence type="ECO:0000256" key="3">
    <source>
        <dbReference type="PROSITE-ProRule" id="PRU00708"/>
    </source>
</evidence>
<dbReference type="GO" id="GO:0000502">
    <property type="term" value="C:proteasome complex"/>
    <property type="evidence" value="ECO:0007669"/>
    <property type="project" value="UniProtKB-KW"/>
</dbReference>
<evidence type="ECO:0000256" key="1">
    <source>
        <dbReference type="ARBA" id="ARBA00007626"/>
    </source>
</evidence>
<dbReference type="InterPro" id="IPR011990">
    <property type="entry name" value="TPR-like_helical_dom_sf"/>
</dbReference>
<dbReference type="Gene3D" id="1.25.40.10">
    <property type="entry name" value="Tetratricopeptide repeat domain"/>
    <property type="match status" value="6"/>
</dbReference>
<feature type="repeat" description="PPR" evidence="3">
    <location>
        <begin position="518"/>
        <end position="552"/>
    </location>
</feature>
<feature type="repeat" description="PPR" evidence="3">
    <location>
        <begin position="276"/>
        <end position="310"/>
    </location>
</feature>
<proteinExistence type="inferred from homology"/>
<accession>A0A9E7F759</accession>
<evidence type="ECO:0000313" key="5">
    <source>
        <dbReference type="EMBL" id="URD88563.1"/>
    </source>
</evidence>
<reference evidence="5" key="1">
    <citation type="submission" date="2022-05" db="EMBL/GenBank/DDBJ databases">
        <title>The Musa troglodytarum L. genome provides insights into the mechanism of non-climacteric behaviour and enrichment of carotenoids.</title>
        <authorList>
            <person name="Wang J."/>
        </authorList>
    </citation>
    <scope>NUCLEOTIDE SEQUENCE</scope>
    <source>
        <tissue evidence="5">Leaf</tissue>
    </source>
</reference>
<keyword evidence="5" id="KW-0647">Proteasome</keyword>
<dbReference type="AlphaFoldDB" id="A0A9E7F759"/>
<feature type="repeat" description="PPR" evidence="3">
    <location>
        <begin position="206"/>
        <end position="240"/>
    </location>
</feature>
<dbReference type="PANTHER" id="PTHR47938">
    <property type="entry name" value="RESPIRATORY COMPLEX I CHAPERONE (CIA84), PUTATIVE (AFU_ORTHOLOGUE AFUA_2G06020)-RELATED"/>
    <property type="match status" value="1"/>
</dbReference>
<feature type="repeat" description="PPR" evidence="3">
    <location>
        <begin position="105"/>
        <end position="139"/>
    </location>
</feature>